<keyword evidence="3" id="KW-1185">Reference proteome</keyword>
<evidence type="ECO:0000259" key="1">
    <source>
        <dbReference type="Pfam" id="PF07287"/>
    </source>
</evidence>
<organism evidence="2 3">
    <name type="scientific">Salinadaptatus halalkaliphilus</name>
    <dbReference type="NCBI Taxonomy" id="2419781"/>
    <lineage>
        <taxon>Archaea</taxon>
        <taxon>Methanobacteriati</taxon>
        <taxon>Methanobacteriota</taxon>
        <taxon>Stenosarchaea group</taxon>
        <taxon>Halobacteria</taxon>
        <taxon>Halobacteriales</taxon>
        <taxon>Natrialbaceae</taxon>
        <taxon>Salinadaptatus</taxon>
    </lineage>
</organism>
<feature type="domain" description="Acyclic terpene utilisation N-terminal" evidence="1">
    <location>
        <begin position="3"/>
        <end position="441"/>
    </location>
</feature>
<dbReference type="OrthoDB" id="350239at2157"/>
<proteinExistence type="predicted"/>
<gene>
    <name evidence="2" type="ORF">D8Y22_04850</name>
</gene>
<dbReference type="PANTHER" id="PTHR47708">
    <property type="match status" value="1"/>
</dbReference>
<dbReference type="AlphaFoldDB" id="A0A4S3TP62"/>
<evidence type="ECO:0000313" key="2">
    <source>
        <dbReference type="EMBL" id="THE66006.1"/>
    </source>
</evidence>
<accession>A0A4S3TP62</accession>
<evidence type="ECO:0000313" key="3">
    <source>
        <dbReference type="Proteomes" id="UP000318864"/>
    </source>
</evidence>
<dbReference type="RefSeq" id="WP_141463591.1">
    <property type="nucleotide sequence ID" value="NZ_RBZW01000013.1"/>
</dbReference>
<name>A0A4S3TP62_9EURY</name>
<dbReference type="PANTHER" id="PTHR47708:SF2">
    <property type="entry name" value="SI:CH73-132F6.5"/>
    <property type="match status" value="1"/>
</dbReference>
<protein>
    <submittedName>
        <fullName evidence="2">DUF1446 domain-containing protein</fullName>
    </submittedName>
</protein>
<comment type="caution">
    <text evidence="2">The sequence shown here is derived from an EMBL/GenBank/DDBJ whole genome shotgun (WGS) entry which is preliminary data.</text>
</comment>
<dbReference type="Pfam" id="PF07287">
    <property type="entry name" value="AtuA"/>
    <property type="match status" value="1"/>
</dbReference>
<dbReference type="Proteomes" id="UP000318864">
    <property type="component" value="Unassembled WGS sequence"/>
</dbReference>
<dbReference type="EMBL" id="RBZW01000013">
    <property type="protein sequence ID" value="THE66006.1"/>
    <property type="molecule type" value="Genomic_DNA"/>
</dbReference>
<sequence length="445" mass="47957">MTVRIANAAGFWGDDSEAPRRVIEHAADLDYLTMDYLAEVTMAVLVRQQEQDPDRGYATDFPSVVDDILAEAMDRGVTILANAGGVNPQACREAVASVAEEQGLEPTIATVSGDDFRDRVTEFDDDHLRHADTGEALPADADVVSANAYFGGFPVAEALSADPDVVITGRVIDAALILGPLIHEYGWGRGEYDRLARGLIAGHVIECGAQATGGNFLGEWEEIDFEHIGFPIAEVEADGSTVITKPAGTGGLVTPETVGEQLLYEVADPSAYYGPDVVADFQHVRLEQVETDRVAMHNVAGSPPTDTYKASLHYRDGFTVRSDVVYANPDAESKADRAFEYIRNRADERGIEYDRFRTEAFGVDALHDGTASGEPEEVVARIAIETPNKGDGYEFASLFANLGLGGPPAVTMFNPGRSSPTPKFAYHPVLVPKSEFEPTVEVTDA</sequence>
<reference evidence="2 3" key="1">
    <citation type="submission" date="2018-10" db="EMBL/GenBank/DDBJ databases">
        <title>Natronolimnobius sp. XQ-INN 246 isolated from Inner Mongolia Autonomous Region of China.</title>
        <authorList>
            <person name="Xue Q."/>
        </authorList>
    </citation>
    <scope>NUCLEOTIDE SEQUENCE [LARGE SCALE GENOMIC DNA]</scope>
    <source>
        <strain evidence="2 3">XQ-INN 246</strain>
    </source>
</reference>
<dbReference type="InterPro" id="IPR010839">
    <property type="entry name" value="AtuA_N"/>
</dbReference>